<feature type="domain" description="Disease resistance R13L4/SHOC-2-like LRR" evidence="2">
    <location>
        <begin position="2"/>
        <end position="164"/>
    </location>
</feature>
<keyword evidence="1" id="KW-0677">Repeat</keyword>
<dbReference type="PANTHER" id="PTHR47186">
    <property type="entry name" value="LEUCINE-RICH REPEAT-CONTAINING PROTEIN 57"/>
    <property type="match status" value="1"/>
</dbReference>
<organism evidence="3 4">
    <name type="scientific">Setaria viridis</name>
    <name type="common">Green bristlegrass</name>
    <name type="synonym">Setaria italica subsp. viridis</name>
    <dbReference type="NCBI Taxonomy" id="4556"/>
    <lineage>
        <taxon>Eukaryota</taxon>
        <taxon>Viridiplantae</taxon>
        <taxon>Streptophyta</taxon>
        <taxon>Embryophyta</taxon>
        <taxon>Tracheophyta</taxon>
        <taxon>Spermatophyta</taxon>
        <taxon>Magnoliopsida</taxon>
        <taxon>Liliopsida</taxon>
        <taxon>Poales</taxon>
        <taxon>Poaceae</taxon>
        <taxon>PACMAD clade</taxon>
        <taxon>Panicoideae</taxon>
        <taxon>Panicodae</taxon>
        <taxon>Paniceae</taxon>
        <taxon>Cenchrinae</taxon>
        <taxon>Setaria</taxon>
    </lineage>
</organism>
<keyword evidence="4" id="KW-1185">Reference proteome</keyword>
<dbReference type="Proteomes" id="UP000298652">
    <property type="component" value="Chromosome 9"/>
</dbReference>
<dbReference type="EMBL" id="CM016560">
    <property type="protein sequence ID" value="TKV94495.1"/>
    <property type="molecule type" value="Genomic_DNA"/>
</dbReference>
<dbReference type="Gene3D" id="3.80.10.10">
    <property type="entry name" value="Ribonuclease Inhibitor"/>
    <property type="match status" value="1"/>
</dbReference>
<evidence type="ECO:0000256" key="1">
    <source>
        <dbReference type="ARBA" id="ARBA00022737"/>
    </source>
</evidence>
<reference evidence="3" key="1">
    <citation type="submission" date="2019-03" db="EMBL/GenBank/DDBJ databases">
        <title>WGS assembly of Setaria viridis.</title>
        <authorList>
            <person name="Huang P."/>
            <person name="Jenkins J."/>
            <person name="Grimwood J."/>
            <person name="Barry K."/>
            <person name="Healey A."/>
            <person name="Mamidi S."/>
            <person name="Sreedasyam A."/>
            <person name="Shu S."/>
            <person name="Feldman M."/>
            <person name="Wu J."/>
            <person name="Yu Y."/>
            <person name="Chen C."/>
            <person name="Johnson J."/>
            <person name="Rokhsar D."/>
            <person name="Baxter I."/>
            <person name="Schmutz J."/>
            <person name="Brutnell T."/>
            <person name="Kellogg E."/>
        </authorList>
    </citation>
    <scope>NUCLEOTIDE SEQUENCE [LARGE SCALE GENOMIC DNA]</scope>
</reference>
<dbReference type="AlphaFoldDB" id="A0A4V6D1F8"/>
<dbReference type="InterPro" id="IPR055414">
    <property type="entry name" value="LRR_R13L4/SHOC2-like"/>
</dbReference>
<protein>
    <recommendedName>
        <fullName evidence="2">Disease resistance R13L4/SHOC-2-like LRR domain-containing protein</fullName>
    </recommendedName>
</protein>
<name>A0A4V6D1F8_SETVI</name>
<evidence type="ECO:0000313" key="4">
    <source>
        <dbReference type="Proteomes" id="UP000298652"/>
    </source>
</evidence>
<gene>
    <name evidence="3" type="ORF">SEVIR_9G299300v2</name>
</gene>
<dbReference type="InterPro" id="IPR032675">
    <property type="entry name" value="LRR_dom_sf"/>
</dbReference>
<proteinExistence type="predicted"/>
<dbReference type="Pfam" id="PF23598">
    <property type="entry name" value="LRR_14"/>
    <property type="match status" value="1"/>
</dbReference>
<accession>A0A4V6D1F8</accession>
<dbReference type="SUPFAM" id="SSF52047">
    <property type="entry name" value="RNI-like"/>
    <property type="match status" value="1"/>
</dbReference>
<dbReference type="Gramene" id="TKV94495">
    <property type="protein sequence ID" value="TKV94495"/>
    <property type="gene ID" value="SEVIR_9G299300v2"/>
</dbReference>
<evidence type="ECO:0000313" key="3">
    <source>
        <dbReference type="EMBL" id="TKV94495.1"/>
    </source>
</evidence>
<evidence type="ECO:0000259" key="2">
    <source>
        <dbReference type="Pfam" id="PF23598"/>
    </source>
</evidence>
<dbReference type="PANTHER" id="PTHR47186:SF22">
    <property type="entry name" value="OS11G0589401 PROTEIN"/>
    <property type="match status" value="1"/>
</dbReference>
<sequence>MEGTRVEEVPTSIVQLGRLMCLRVDYCASLPTGIGKLTSLEEVSPVLLRRSLDVVEGLGGLTELRVLRIRLWKPSWCLQEALMESWTCWRKVWCRHSAYASCGRWRSSNNFYSPLRLLPAWLNAATVPQLAVLVIQVMELRQEDVDTLGRLPSLRVLCLEPSATRELLTGAMPWLRTLKFQFRVRDLIDLGDAGFEFGFENLGCLEEVTVYVAVHDAREVEAQACRGSVEVCRD</sequence>